<reference evidence="1" key="1">
    <citation type="submission" date="2023-10" db="EMBL/GenBank/DDBJ databases">
        <title>Chromosome-level genome of the transformable northern wattle, Acacia crassicarpa.</title>
        <authorList>
            <person name="Massaro I."/>
            <person name="Sinha N.R."/>
            <person name="Poethig S."/>
            <person name="Leichty A.R."/>
        </authorList>
    </citation>
    <scope>NUCLEOTIDE SEQUENCE</scope>
    <source>
        <strain evidence="1">Acra3RX</strain>
        <tissue evidence="1">Leaf</tissue>
    </source>
</reference>
<protein>
    <submittedName>
        <fullName evidence="1">Uncharacterized protein</fullName>
    </submittedName>
</protein>
<accession>A0AAE1MZJ2</accession>
<dbReference type="Proteomes" id="UP001293593">
    <property type="component" value="Unassembled WGS sequence"/>
</dbReference>
<gene>
    <name evidence="1" type="ORF">QN277_011601</name>
</gene>
<sequence>MESRAYMHEPVPQKAAAPVLAYFHRCKTGTH</sequence>
<evidence type="ECO:0000313" key="2">
    <source>
        <dbReference type="Proteomes" id="UP001293593"/>
    </source>
</evidence>
<organism evidence="1 2">
    <name type="scientific">Acacia crassicarpa</name>
    <name type="common">northern wattle</name>
    <dbReference type="NCBI Taxonomy" id="499986"/>
    <lineage>
        <taxon>Eukaryota</taxon>
        <taxon>Viridiplantae</taxon>
        <taxon>Streptophyta</taxon>
        <taxon>Embryophyta</taxon>
        <taxon>Tracheophyta</taxon>
        <taxon>Spermatophyta</taxon>
        <taxon>Magnoliopsida</taxon>
        <taxon>eudicotyledons</taxon>
        <taxon>Gunneridae</taxon>
        <taxon>Pentapetalae</taxon>
        <taxon>rosids</taxon>
        <taxon>fabids</taxon>
        <taxon>Fabales</taxon>
        <taxon>Fabaceae</taxon>
        <taxon>Caesalpinioideae</taxon>
        <taxon>mimosoid clade</taxon>
        <taxon>Acacieae</taxon>
        <taxon>Acacia</taxon>
    </lineage>
</organism>
<keyword evidence="2" id="KW-1185">Reference proteome</keyword>
<comment type="caution">
    <text evidence="1">The sequence shown here is derived from an EMBL/GenBank/DDBJ whole genome shotgun (WGS) entry which is preliminary data.</text>
</comment>
<dbReference type="AlphaFoldDB" id="A0AAE1MZJ2"/>
<evidence type="ECO:0000313" key="1">
    <source>
        <dbReference type="EMBL" id="KAK4279899.1"/>
    </source>
</evidence>
<proteinExistence type="predicted"/>
<dbReference type="EMBL" id="JAWXYG010000002">
    <property type="protein sequence ID" value="KAK4279899.1"/>
    <property type="molecule type" value="Genomic_DNA"/>
</dbReference>
<name>A0AAE1MZJ2_9FABA</name>